<dbReference type="Pfam" id="PF10934">
    <property type="entry name" value="Sheath_initiator"/>
    <property type="match status" value="1"/>
</dbReference>
<evidence type="ECO:0008006" key="3">
    <source>
        <dbReference type="Google" id="ProtNLM"/>
    </source>
</evidence>
<evidence type="ECO:0000313" key="1">
    <source>
        <dbReference type="EMBL" id="TZE83530.1"/>
    </source>
</evidence>
<dbReference type="RefSeq" id="WP_149544148.1">
    <property type="nucleotide sequence ID" value="NZ_VTPS01000001.1"/>
</dbReference>
<name>A0A5D8QFQ2_9THEO</name>
<proteinExistence type="predicted"/>
<sequence length="117" mass="12906">MKDLLLDATGDLAVSSSGDISITDSVSQAVKIRLQWFAGEWEFNEELGIPYFDEVLVKGGNDFRTEQLIREQILSVDEVTEVTSLTITANKAERTLTISFEAKAGSEYISEEVTVNA</sequence>
<comment type="caution">
    <text evidence="1">The sequence shown here is derived from an EMBL/GenBank/DDBJ whole genome shotgun (WGS) entry which is preliminary data.</text>
</comment>
<reference evidence="1 2" key="1">
    <citation type="submission" date="2019-08" db="EMBL/GenBank/DDBJ databases">
        <title>Calorimonas adulescens gen. nov., sp. nov., an anaerobic thermophilic bacterium from Sakhalin hot spring.</title>
        <authorList>
            <person name="Khomyakova M.A."/>
            <person name="Merkel A.Y."/>
            <person name="Novikov A."/>
            <person name="Bonch-Osmolovskaya E.A."/>
            <person name="Slobodkin A.I."/>
        </authorList>
    </citation>
    <scope>NUCLEOTIDE SEQUENCE [LARGE SCALE GENOMIC DNA]</scope>
    <source>
        <strain evidence="1 2">A05MB</strain>
    </source>
</reference>
<organism evidence="1 2">
    <name type="scientific">Calorimonas adulescens</name>
    <dbReference type="NCBI Taxonomy" id="2606906"/>
    <lineage>
        <taxon>Bacteria</taxon>
        <taxon>Bacillati</taxon>
        <taxon>Bacillota</taxon>
        <taxon>Clostridia</taxon>
        <taxon>Thermoanaerobacterales</taxon>
        <taxon>Thermoanaerobacteraceae</taxon>
        <taxon>Calorimonas</taxon>
    </lineage>
</organism>
<dbReference type="AlphaFoldDB" id="A0A5D8QFQ2"/>
<evidence type="ECO:0000313" key="2">
    <source>
        <dbReference type="Proteomes" id="UP000322976"/>
    </source>
</evidence>
<dbReference type="InterPro" id="IPR020288">
    <property type="entry name" value="Sheath_initiator"/>
</dbReference>
<dbReference type="EMBL" id="VTPS01000001">
    <property type="protein sequence ID" value="TZE83530.1"/>
    <property type="molecule type" value="Genomic_DNA"/>
</dbReference>
<protein>
    <recommendedName>
        <fullName evidence="3">DUF2634 domain-containing protein</fullName>
    </recommendedName>
</protein>
<accession>A0A5D8QFQ2</accession>
<dbReference type="Proteomes" id="UP000322976">
    <property type="component" value="Unassembled WGS sequence"/>
</dbReference>
<gene>
    <name evidence="1" type="ORF">FWJ32_01215</name>
</gene>
<keyword evidence="2" id="KW-1185">Reference proteome</keyword>